<evidence type="ECO:0000313" key="3">
    <source>
        <dbReference type="Proteomes" id="UP000325372"/>
    </source>
</evidence>
<feature type="transmembrane region" description="Helical" evidence="1">
    <location>
        <begin position="29"/>
        <end position="46"/>
    </location>
</feature>
<comment type="caution">
    <text evidence="2">The sequence shown here is derived from an EMBL/GenBank/DDBJ whole genome shotgun (WGS) entry which is preliminary data.</text>
</comment>
<feature type="transmembrane region" description="Helical" evidence="1">
    <location>
        <begin position="229"/>
        <end position="248"/>
    </location>
</feature>
<organism evidence="2 3">
    <name type="scientific">Marinihelvus fidelis</name>
    <dbReference type="NCBI Taxonomy" id="2613842"/>
    <lineage>
        <taxon>Bacteria</taxon>
        <taxon>Pseudomonadati</taxon>
        <taxon>Pseudomonadota</taxon>
        <taxon>Gammaproteobacteria</taxon>
        <taxon>Chromatiales</taxon>
        <taxon>Wenzhouxiangellaceae</taxon>
        <taxon>Marinihelvus</taxon>
    </lineage>
</organism>
<feature type="transmembrane region" description="Helical" evidence="1">
    <location>
        <begin position="285"/>
        <end position="306"/>
    </location>
</feature>
<keyword evidence="1" id="KW-0812">Transmembrane</keyword>
<gene>
    <name evidence="2" type="ORF">F3N42_01460</name>
</gene>
<keyword evidence="1" id="KW-1133">Transmembrane helix</keyword>
<keyword evidence="3" id="KW-1185">Reference proteome</keyword>
<evidence type="ECO:0000313" key="2">
    <source>
        <dbReference type="EMBL" id="KAA9133056.1"/>
    </source>
</evidence>
<feature type="transmembrane region" description="Helical" evidence="1">
    <location>
        <begin position="313"/>
        <end position="331"/>
    </location>
</feature>
<accession>A0A5N0TGR1</accession>
<proteinExistence type="predicted"/>
<feature type="transmembrane region" description="Helical" evidence="1">
    <location>
        <begin position="115"/>
        <end position="133"/>
    </location>
</feature>
<dbReference type="EMBL" id="VYXP01000002">
    <property type="protein sequence ID" value="KAA9133056.1"/>
    <property type="molecule type" value="Genomic_DNA"/>
</dbReference>
<name>A0A5N0TGR1_9GAMM</name>
<dbReference type="Proteomes" id="UP000325372">
    <property type="component" value="Unassembled WGS sequence"/>
</dbReference>
<feature type="transmembrane region" description="Helical" evidence="1">
    <location>
        <begin position="191"/>
        <end position="209"/>
    </location>
</feature>
<feature type="transmembrane region" description="Helical" evidence="1">
    <location>
        <begin position="260"/>
        <end position="279"/>
    </location>
</feature>
<dbReference type="InterPro" id="IPR049458">
    <property type="entry name" value="EpsG-like"/>
</dbReference>
<feature type="transmembrane region" description="Helical" evidence="1">
    <location>
        <begin position="87"/>
        <end position="109"/>
    </location>
</feature>
<sequence>MAAYWALFCIPAFLALSRSQALRPTPGIWYGFAVVIALFIGTRYFVGGDWVTYEFIFRTISHANFGQLSEIGSDPGYTMTNWVVGKLGGNIVVVNVICAVLFTIGLWRFCRSQPYPWLAVIVAIPYAVIVVAMGYTRQGVALGLILWALACLGEGRFYRYLLLIALAATFHRTAVLLIPLGIFVDGRGRAFRFLSVALAAWGLWDAMLAEDSEHLWRTYVSDVGFVSEGAYVRTLMNFVPAMIMLIYWKSFRNTMALPGVWRVMSVAAVICMLLVPFATTAVDRVSLYLIPLQIVVFSHFPLVSGLQRNKTMIGVIVVAGYALVQFVWLNFAQHAYAWLPYRSILLGG</sequence>
<feature type="transmembrane region" description="Helical" evidence="1">
    <location>
        <begin position="164"/>
        <end position="184"/>
    </location>
</feature>
<keyword evidence="1" id="KW-0472">Membrane</keyword>
<dbReference type="RefSeq" id="WP_150862617.1">
    <property type="nucleotide sequence ID" value="NZ_VYXP01000002.1"/>
</dbReference>
<reference evidence="2 3" key="1">
    <citation type="submission" date="2019-09" db="EMBL/GenBank/DDBJ databases">
        <title>Wenzhouxiangella sp. Genome sequencing and assembly.</title>
        <authorList>
            <person name="Zhang R."/>
        </authorList>
    </citation>
    <scope>NUCLEOTIDE SEQUENCE [LARGE SCALE GENOMIC DNA]</scope>
    <source>
        <strain evidence="2 3">W260</strain>
    </source>
</reference>
<dbReference type="Pfam" id="PF14897">
    <property type="entry name" value="EpsG"/>
    <property type="match status" value="1"/>
</dbReference>
<evidence type="ECO:0000256" key="1">
    <source>
        <dbReference type="SAM" id="Phobius"/>
    </source>
</evidence>
<protein>
    <submittedName>
        <fullName evidence="2">EpsG family protein</fullName>
    </submittedName>
</protein>
<dbReference type="AlphaFoldDB" id="A0A5N0TGR1"/>